<gene>
    <name evidence="1" type="ORF">JOQ06_028391</name>
</gene>
<organism evidence="1 2">
    <name type="scientific">Pogonophryne albipinna</name>
    <dbReference type="NCBI Taxonomy" id="1090488"/>
    <lineage>
        <taxon>Eukaryota</taxon>
        <taxon>Metazoa</taxon>
        <taxon>Chordata</taxon>
        <taxon>Craniata</taxon>
        <taxon>Vertebrata</taxon>
        <taxon>Euteleostomi</taxon>
        <taxon>Actinopterygii</taxon>
        <taxon>Neopterygii</taxon>
        <taxon>Teleostei</taxon>
        <taxon>Neoteleostei</taxon>
        <taxon>Acanthomorphata</taxon>
        <taxon>Eupercaria</taxon>
        <taxon>Perciformes</taxon>
        <taxon>Notothenioidei</taxon>
        <taxon>Pogonophryne</taxon>
    </lineage>
</organism>
<sequence length="146" mass="16333">MKTIISSPARLKPLSPLALNAIDLLSSYFPAHPGQASHHAIKRLFQRHERQSVTAEDESASERHVAHAVQLIHYNHELYTNYTEAAKSPNGLVIVSIFMKALSDFRCRCFDSDTCRKGPFWAWSRETPLRTAVGGAATWGPTGRLF</sequence>
<comment type="caution">
    <text evidence="1">The sequence shown here is derived from an EMBL/GenBank/DDBJ whole genome shotgun (WGS) entry which is preliminary data.</text>
</comment>
<proteinExistence type="predicted"/>
<accession>A0AAD6FKM9</accession>
<protein>
    <submittedName>
        <fullName evidence="1">Uncharacterized protein</fullName>
    </submittedName>
</protein>
<evidence type="ECO:0000313" key="1">
    <source>
        <dbReference type="EMBL" id="KAJ4938925.1"/>
    </source>
</evidence>
<keyword evidence="2" id="KW-1185">Reference proteome</keyword>
<reference evidence="1" key="1">
    <citation type="submission" date="2022-11" db="EMBL/GenBank/DDBJ databases">
        <title>Chromosome-level genome of Pogonophryne albipinna.</title>
        <authorList>
            <person name="Jo E."/>
        </authorList>
    </citation>
    <scope>NUCLEOTIDE SEQUENCE</scope>
    <source>
        <strain evidence="1">SGF0006</strain>
        <tissue evidence="1">Muscle</tissue>
    </source>
</reference>
<evidence type="ECO:0000313" key="2">
    <source>
        <dbReference type="Proteomes" id="UP001219934"/>
    </source>
</evidence>
<dbReference type="EMBL" id="JAPTMU010000008">
    <property type="protein sequence ID" value="KAJ4938925.1"/>
    <property type="molecule type" value="Genomic_DNA"/>
</dbReference>
<dbReference type="AlphaFoldDB" id="A0AAD6FKM9"/>
<dbReference type="InterPro" id="IPR036398">
    <property type="entry name" value="CA_dom_sf"/>
</dbReference>
<dbReference type="SUPFAM" id="SSF51069">
    <property type="entry name" value="Carbonic anhydrase"/>
    <property type="match status" value="1"/>
</dbReference>
<name>A0AAD6FKM9_9TELE</name>
<dbReference type="Proteomes" id="UP001219934">
    <property type="component" value="Unassembled WGS sequence"/>
</dbReference>